<protein>
    <submittedName>
        <fullName evidence="1">Uncharacterized protein</fullName>
    </submittedName>
</protein>
<dbReference type="EMBL" id="LR796388">
    <property type="protein sequence ID" value="CAB4141285.1"/>
    <property type="molecule type" value="Genomic_DNA"/>
</dbReference>
<proteinExistence type="predicted"/>
<sequence length="74" mass="8641">MGISTMERNNIIQAAKNIIENCEVTATKDYIVIVSTQFQKMMKFFEYVLSNYTNETVPLIKLKSRHKIVVWVNN</sequence>
<reference evidence="1" key="1">
    <citation type="submission" date="2020-04" db="EMBL/GenBank/DDBJ databases">
        <authorList>
            <person name="Chiriac C."/>
            <person name="Salcher M."/>
            <person name="Ghai R."/>
            <person name="Kavagutti S V."/>
        </authorList>
    </citation>
    <scope>NUCLEOTIDE SEQUENCE</scope>
</reference>
<organism evidence="1">
    <name type="scientific">uncultured Caudovirales phage</name>
    <dbReference type="NCBI Taxonomy" id="2100421"/>
    <lineage>
        <taxon>Viruses</taxon>
        <taxon>Duplodnaviria</taxon>
        <taxon>Heunggongvirae</taxon>
        <taxon>Uroviricota</taxon>
        <taxon>Caudoviricetes</taxon>
        <taxon>Peduoviridae</taxon>
        <taxon>Maltschvirus</taxon>
        <taxon>Maltschvirus maltsch</taxon>
    </lineage>
</organism>
<accession>A0A6J5M2W7</accession>
<evidence type="ECO:0000313" key="1">
    <source>
        <dbReference type="EMBL" id="CAB4141285.1"/>
    </source>
</evidence>
<gene>
    <name evidence="1" type="ORF">UFOVP410_124</name>
</gene>
<name>A0A6J5M2W7_9CAUD</name>